<evidence type="ECO:0000313" key="3">
    <source>
        <dbReference type="Proteomes" id="UP001341840"/>
    </source>
</evidence>
<sequence>MSPPPKTLNLLDFLKHRNISDDILPASSHSIAVKSSRGIKIVDHGVFSENKDFSPPTISSVTRPPSPPLSQTMLSRGERFGVVGGGEIPEIEEVMEEATGMGFWQARNVRGKQSQWLRSGSKR</sequence>
<dbReference type="Proteomes" id="UP001341840">
    <property type="component" value="Unassembled WGS sequence"/>
</dbReference>
<accession>A0ABU6TL13</accession>
<evidence type="ECO:0000313" key="2">
    <source>
        <dbReference type="EMBL" id="MED6149277.1"/>
    </source>
</evidence>
<protein>
    <submittedName>
        <fullName evidence="2">Uncharacterized protein</fullName>
    </submittedName>
</protein>
<reference evidence="2 3" key="1">
    <citation type="journal article" date="2023" name="Plants (Basel)">
        <title>Bridging the Gap: Combining Genomics and Transcriptomics Approaches to Understand Stylosanthes scabra, an Orphan Legume from the Brazilian Caatinga.</title>
        <authorList>
            <person name="Ferreira-Neto J.R.C."/>
            <person name="da Silva M.D."/>
            <person name="Binneck E."/>
            <person name="de Melo N.F."/>
            <person name="da Silva R.H."/>
            <person name="de Melo A.L.T.M."/>
            <person name="Pandolfi V."/>
            <person name="Bustamante F.O."/>
            <person name="Brasileiro-Vidal A.C."/>
            <person name="Benko-Iseppon A.M."/>
        </authorList>
    </citation>
    <scope>NUCLEOTIDE SEQUENCE [LARGE SCALE GENOMIC DNA]</scope>
    <source>
        <tissue evidence="2">Leaves</tissue>
    </source>
</reference>
<organism evidence="2 3">
    <name type="scientific">Stylosanthes scabra</name>
    <dbReference type="NCBI Taxonomy" id="79078"/>
    <lineage>
        <taxon>Eukaryota</taxon>
        <taxon>Viridiplantae</taxon>
        <taxon>Streptophyta</taxon>
        <taxon>Embryophyta</taxon>
        <taxon>Tracheophyta</taxon>
        <taxon>Spermatophyta</taxon>
        <taxon>Magnoliopsida</taxon>
        <taxon>eudicotyledons</taxon>
        <taxon>Gunneridae</taxon>
        <taxon>Pentapetalae</taxon>
        <taxon>rosids</taxon>
        <taxon>fabids</taxon>
        <taxon>Fabales</taxon>
        <taxon>Fabaceae</taxon>
        <taxon>Papilionoideae</taxon>
        <taxon>50 kb inversion clade</taxon>
        <taxon>dalbergioids sensu lato</taxon>
        <taxon>Dalbergieae</taxon>
        <taxon>Pterocarpus clade</taxon>
        <taxon>Stylosanthes</taxon>
    </lineage>
</organism>
<comment type="caution">
    <text evidence="2">The sequence shown here is derived from an EMBL/GenBank/DDBJ whole genome shotgun (WGS) entry which is preliminary data.</text>
</comment>
<proteinExistence type="predicted"/>
<feature type="region of interest" description="Disordered" evidence="1">
    <location>
        <begin position="52"/>
        <end position="73"/>
    </location>
</feature>
<feature type="compositionally biased region" description="Polar residues" evidence="1">
    <location>
        <begin position="56"/>
        <end position="73"/>
    </location>
</feature>
<gene>
    <name evidence="2" type="ORF">PIB30_060836</name>
</gene>
<name>A0ABU6TL13_9FABA</name>
<dbReference type="EMBL" id="JASCZI010091164">
    <property type="protein sequence ID" value="MED6149277.1"/>
    <property type="molecule type" value="Genomic_DNA"/>
</dbReference>
<evidence type="ECO:0000256" key="1">
    <source>
        <dbReference type="SAM" id="MobiDB-lite"/>
    </source>
</evidence>
<keyword evidence="3" id="KW-1185">Reference proteome</keyword>